<dbReference type="STRING" id="617002.SAMN05660653_00102"/>
<dbReference type="SUPFAM" id="SSF50998">
    <property type="entry name" value="Quinoprotein alcohol dehydrogenase-like"/>
    <property type="match status" value="1"/>
</dbReference>
<dbReference type="EMBL" id="FMXO01000001">
    <property type="protein sequence ID" value="SDB02687.1"/>
    <property type="molecule type" value="Genomic_DNA"/>
</dbReference>
<dbReference type="RefSeq" id="WP_208596536.1">
    <property type="nucleotide sequence ID" value="NZ_FMXO01000001.1"/>
</dbReference>
<evidence type="ECO:0000256" key="2">
    <source>
        <dbReference type="ARBA" id="ARBA00008387"/>
    </source>
</evidence>
<protein>
    <submittedName>
        <fullName evidence="8">Type IV pilus assembly protein PilY1</fullName>
    </submittedName>
</protein>
<feature type="domain" description="PilY1 beta-propeller" evidence="7">
    <location>
        <begin position="1029"/>
        <end position="1355"/>
    </location>
</feature>
<evidence type="ECO:0000313" key="8">
    <source>
        <dbReference type="EMBL" id="SDB02687.1"/>
    </source>
</evidence>
<evidence type="ECO:0000313" key="9">
    <source>
        <dbReference type="Proteomes" id="UP000198771"/>
    </source>
</evidence>
<organism evidence="8 9">
    <name type="scientific">Desulfonatronum thiosulfatophilum</name>
    <dbReference type="NCBI Taxonomy" id="617002"/>
    <lineage>
        <taxon>Bacteria</taxon>
        <taxon>Pseudomonadati</taxon>
        <taxon>Thermodesulfobacteriota</taxon>
        <taxon>Desulfovibrionia</taxon>
        <taxon>Desulfovibrionales</taxon>
        <taxon>Desulfonatronaceae</taxon>
        <taxon>Desulfonatronum</taxon>
    </lineage>
</organism>
<dbReference type="GO" id="GO:0046872">
    <property type="term" value="F:metal ion binding"/>
    <property type="evidence" value="ECO:0007669"/>
    <property type="project" value="UniProtKB-KW"/>
</dbReference>
<evidence type="ECO:0000256" key="4">
    <source>
        <dbReference type="ARBA" id="ARBA00022723"/>
    </source>
</evidence>
<comment type="similarity">
    <text evidence="2">Belongs to the PilY1 family.</text>
</comment>
<gene>
    <name evidence="8" type="ORF">SAMN05660653_00102</name>
</gene>
<evidence type="ECO:0000256" key="5">
    <source>
        <dbReference type="ARBA" id="ARBA00022837"/>
    </source>
</evidence>
<keyword evidence="5" id="KW-0106">Calcium</keyword>
<keyword evidence="6" id="KW-0281">Fimbrium</keyword>
<dbReference type="InterPro" id="IPR008707">
    <property type="entry name" value="B-propeller_PilY1"/>
</dbReference>
<comment type="subcellular location">
    <subcellularLocation>
        <location evidence="1">Fimbrium</location>
    </subcellularLocation>
</comment>
<proteinExistence type="inferred from homology"/>
<evidence type="ECO:0000259" key="7">
    <source>
        <dbReference type="Pfam" id="PF05567"/>
    </source>
</evidence>
<evidence type="ECO:0000256" key="1">
    <source>
        <dbReference type="ARBA" id="ARBA00004561"/>
    </source>
</evidence>
<accession>A0A1G6A2Q0</accession>
<evidence type="ECO:0000256" key="3">
    <source>
        <dbReference type="ARBA" id="ARBA00022558"/>
    </source>
</evidence>
<keyword evidence="4" id="KW-0479">Metal-binding</keyword>
<reference evidence="8 9" key="1">
    <citation type="submission" date="2016-10" db="EMBL/GenBank/DDBJ databases">
        <authorList>
            <person name="de Groot N.N."/>
        </authorList>
    </citation>
    <scope>NUCLEOTIDE SEQUENCE [LARGE SCALE GENOMIC DNA]</scope>
    <source>
        <strain evidence="8 9">ASO4-2</strain>
    </source>
</reference>
<keyword evidence="9" id="KW-1185">Reference proteome</keyword>
<dbReference type="InterPro" id="IPR011047">
    <property type="entry name" value="Quinoprotein_ADH-like_sf"/>
</dbReference>
<keyword evidence="3" id="KW-1029">Fimbrium biogenesis</keyword>
<dbReference type="GO" id="GO:0009289">
    <property type="term" value="C:pilus"/>
    <property type="evidence" value="ECO:0007669"/>
    <property type="project" value="UniProtKB-SubCell"/>
</dbReference>
<dbReference type="Proteomes" id="UP000198771">
    <property type="component" value="Unassembled WGS sequence"/>
</dbReference>
<sequence length="1556" mass="169839">MITHFFNFITKLKLYLILNLLFSILLVSSPGHALNISQVPLFVSQAVIPQVMLTMSNDHQLYFEAYPDYADLTGNGAAERTYNHAIDYYGYFDSKKCYDYDATQGMFQPKSITADKYCAGNWSGNFLNYISMARIDVIRKILYGGSRSTDTVTTTVLERTYLPNDAHSWVRYYDGFDLPQLTPFSSSSYTTTTSVTSITIPAGSRNDTTDRRTFATGWNNSSQVQIGDQLIIESQALPQSARMLGVVRSFNSGLVEVQITSSDGTGVTRSDWQLTNNSRRGYSFCNTSVAPDGTFSQIVTTPPLIRISQGNYSLWTANERHQCRWQGEVTRSGHSEMQIGGLRFSNGNDVSSTGIFANSDNPPWNVTGIQTLELNALVQVCVAGLVGTEKCKQYPQGNLKPIGLLQQYGEDEILHFGLLTGSYMRNKSGGVLRRSLGNISNEINITTDGTFKSAPSGGGIIRTLNSFRIYGYRHHTGTGNNDATYNAGTSDGGDNCPWGLNTFNDGRCTNWGNPQSEIFLETLRYLAGKQPHGDYVVSGTDRLSGLPALTAWQDPLSNSNWCADLSIVSFNSSASSYDADQLSGVSGLGASSAASLTGIVGQGENIHDGSWFVGQAGSANDQLCTSKTVGSLGDVLGICPEAPRLQGSYHIAGLAHYAYTESIRGDLVDSQGNAAAIQTKTYGVSLAPAVPRLEIPRPGQSTPAVTLLPACRNTTISGNCAIVDFKVIEQDLEAGLGSFLVQWEDSEQGGDYDMDLNGVIRYQITDDKITITTNVFSQSTTNAMGFGYVISGTTLDGFQVHSGINGYNRSSGSDVPGCSHCQYNDPATSYTYTLGPSTAQSLREPLYYAAKWGGYNKSKNFPTDPTSWDSTGDGLPDNYYYAIDPSKLADDLENIFKEVVETTGSAASVVANSVRLDTGTYVYQARFRTSDWSGELISFPVLMDGSTSGMDWEAGNMLPQHTQRNIYTYNPESTPKGVKFQWNNLNVTQQSFLMGDGGTTHGQAVLNYLRGDKSNELPNGIFRARTRLLGDIINSDPVFVGAANFGYNVSTIAEGFTGDELIEGAYNQFLNATKDRTKMIYLGANDGMLHGFRADDGVEMMAYIPNEVFPHLRKLTDPEYEHRYFVDGPPRVGDAFINGEWRTILVGSTGAGGRSVFALDVTDPDNFTAANVLWEFTDPELGYSIGQPTIARLKNGQWVAIFGNGYGSNNHLAKLFIVNLTTGARLGAIDTQTGTEAAPNGLSTPIPVDINNDRITDYAYAGDLLGNLWKFDLTSSNINNPGWGVAYKDGNTLKPLFTARDRNGNVQPITARPVVGSHPNGGKMVYFGTGKFFETGDNVVNNITKHQTFYGIRDTGFIPQTDRSILKKQHILFEGVHYDMPVRVTSNYLVNYTDTSDSTDPIRRGWYLDLIKPTNILQGERVVSPALLRNGRIILTTMIPSEHPCDFGGSSWLMELDALSGGRLDFSFFDFNGDMFFNVEDFVTVTIVNEDDTTEEVAVPVSGVKLDVGIAKTPAVISAGEVEYKYFSGSSGDMQVVLENPGDAATTGRQSWRQLR</sequence>
<dbReference type="Pfam" id="PF05567">
    <property type="entry name" value="T4P_PilY1"/>
    <property type="match status" value="1"/>
</dbReference>
<evidence type="ECO:0000256" key="6">
    <source>
        <dbReference type="ARBA" id="ARBA00023263"/>
    </source>
</evidence>
<name>A0A1G6A2Q0_9BACT</name>